<proteinExistence type="predicted"/>
<evidence type="ECO:0000313" key="2">
    <source>
        <dbReference type="Proteomes" id="UP000187203"/>
    </source>
</evidence>
<dbReference type="Proteomes" id="UP000187203">
    <property type="component" value="Unassembled WGS sequence"/>
</dbReference>
<gene>
    <name evidence="1" type="ORF">COLO4_09090</name>
</gene>
<name>A0A1R3KDG2_9ROSI</name>
<reference evidence="2" key="1">
    <citation type="submission" date="2013-09" db="EMBL/GenBank/DDBJ databases">
        <title>Corchorus olitorius genome sequencing.</title>
        <authorList>
            <person name="Alam M."/>
            <person name="Haque M.S."/>
            <person name="Islam M.S."/>
            <person name="Emdad E.M."/>
            <person name="Islam M.M."/>
            <person name="Ahmed B."/>
            <person name="Halim A."/>
            <person name="Hossen Q.M.M."/>
            <person name="Hossain M.Z."/>
            <person name="Ahmed R."/>
            <person name="Khan M.M."/>
            <person name="Islam R."/>
            <person name="Rashid M.M."/>
            <person name="Khan S.A."/>
            <person name="Rahman M.S."/>
            <person name="Alam M."/>
            <person name="Yahiya A.S."/>
            <person name="Khan M.S."/>
            <person name="Azam M.S."/>
            <person name="Haque T."/>
            <person name="Lashkar M.Z.H."/>
            <person name="Akhand A.I."/>
            <person name="Morshed G."/>
            <person name="Roy S."/>
            <person name="Uddin K.S."/>
            <person name="Rabeya T."/>
            <person name="Hossain A.S."/>
            <person name="Chowdhury A."/>
            <person name="Snigdha A.R."/>
            <person name="Mortoza M.S."/>
            <person name="Matin S.A."/>
            <person name="Hoque S.M.E."/>
            <person name="Islam M.K."/>
            <person name="Roy D.K."/>
            <person name="Haider R."/>
            <person name="Moosa M.M."/>
            <person name="Elias S.M."/>
            <person name="Hasan A.M."/>
            <person name="Jahan S."/>
            <person name="Shafiuddin M."/>
            <person name="Mahmood N."/>
            <person name="Shommy N.S."/>
        </authorList>
    </citation>
    <scope>NUCLEOTIDE SEQUENCE [LARGE SCALE GENOMIC DNA]</scope>
    <source>
        <strain evidence="2">cv. O-4</strain>
    </source>
</reference>
<comment type="caution">
    <text evidence="1">The sequence shown here is derived from an EMBL/GenBank/DDBJ whole genome shotgun (WGS) entry which is preliminary data.</text>
</comment>
<sequence>MIAHEVYRTTIRRPRMGAKCSPLLNLKAA</sequence>
<dbReference type="AlphaFoldDB" id="A0A1R3KDG2"/>
<evidence type="ECO:0000313" key="1">
    <source>
        <dbReference type="EMBL" id="OMP05068.1"/>
    </source>
</evidence>
<accession>A0A1R3KDG2</accession>
<organism evidence="1 2">
    <name type="scientific">Corchorus olitorius</name>
    <dbReference type="NCBI Taxonomy" id="93759"/>
    <lineage>
        <taxon>Eukaryota</taxon>
        <taxon>Viridiplantae</taxon>
        <taxon>Streptophyta</taxon>
        <taxon>Embryophyta</taxon>
        <taxon>Tracheophyta</taxon>
        <taxon>Spermatophyta</taxon>
        <taxon>Magnoliopsida</taxon>
        <taxon>eudicotyledons</taxon>
        <taxon>Gunneridae</taxon>
        <taxon>Pentapetalae</taxon>
        <taxon>rosids</taxon>
        <taxon>malvids</taxon>
        <taxon>Malvales</taxon>
        <taxon>Malvaceae</taxon>
        <taxon>Grewioideae</taxon>
        <taxon>Apeibeae</taxon>
        <taxon>Corchorus</taxon>
    </lineage>
</organism>
<keyword evidence="2" id="KW-1185">Reference proteome</keyword>
<protein>
    <submittedName>
        <fullName evidence="1">Uncharacterized protein</fullName>
    </submittedName>
</protein>
<dbReference type="EMBL" id="AWUE01014114">
    <property type="protein sequence ID" value="OMP05068.1"/>
    <property type="molecule type" value="Genomic_DNA"/>
</dbReference>